<evidence type="ECO:0000259" key="10">
    <source>
        <dbReference type="Pfam" id="PF12705"/>
    </source>
</evidence>
<dbReference type="STRING" id="84135.GCA_001052115_00058"/>
<dbReference type="EMBL" id="PNGT01000001">
    <property type="protein sequence ID" value="PMC53204.1"/>
    <property type="molecule type" value="Genomic_DNA"/>
</dbReference>
<keyword evidence="9" id="KW-0234">DNA repair</keyword>
<name>A0A2N6SH07_9BACL</name>
<dbReference type="Proteomes" id="UP000235670">
    <property type="component" value="Unassembled WGS sequence"/>
</dbReference>
<organism evidence="12 13">
    <name type="scientific">Gemella sanguinis</name>
    <dbReference type="NCBI Taxonomy" id="84135"/>
    <lineage>
        <taxon>Bacteria</taxon>
        <taxon>Bacillati</taxon>
        <taxon>Bacillota</taxon>
        <taxon>Bacilli</taxon>
        <taxon>Bacillales</taxon>
        <taxon>Gemellaceae</taxon>
        <taxon>Gemella</taxon>
    </lineage>
</organism>
<evidence type="ECO:0000256" key="2">
    <source>
        <dbReference type="ARBA" id="ARBA00022741"/>
    </source>
</evidence>
<evidence type="ECO:0000256" key="9">
    <source>
        <dbReference type="ARBA" id="ARBA00023204"/>
    </source>
</evidence>
<accession>A0A2N6SH07</accession>
<dbReference type="GO" id="GO:0004386">
    <property type="term" value="F:helicase activity"/>
    <property type="evidence" value="ECO:0007669"/>
    <property type="project" value="UniProtKB-KW"/>
</dbReference>
<feature type="domain" description="ATP-dependent helicase/deoxyribonuclease subunit B N-terminal" evidence="11">
    <location>
        <begin position="6"/>
        <end position="232"/>
    </location>
</feature>
<reference evidence="12 13" key="1">
    <citation type="submission" date="2017-09" db="EMBL/GenBank/DDBJ databases">
        <title>Bacterial strain isolated from the female urinary microbiota.</title>
        <authorList>
            <person name="Thomas-White K."/>
            <person name="Kumar N."/>
            <person name="Forster S."/>
            <person name="Putonti C."/>
            <person name="Lawley T."/>
            <person name="Wolfe A.J."/>
        </authorList>
    </citation>
    <scope>NUCLEOTIDE SEQUENCE [LARGE SCALE GENOMIC DNA]</scope>
    <source>
        <strain evidence="12 13">UMB0186</strain>
    </source>
</reference>
<evidence type="ECO:0000256" key="5">
    <source>
        <dbReference type="ARBA" id="ARBA00022806"/>
    </source>
</evidence>
<dbReference type="InterPro" id="IPR027417">
    <property type="entry name" value="P-loop_NTPase"/>
</dbReference>
<keyword evidence="5" id="KW-0347">Helicase</keyword>
<dbReference type="OrthoDB" id="9758506at2"/>
<dbReference type="Gene3D" id="3.40.50.300">
    <property type="entry name" value="P-loop containing nucleotide triphosphate hydrolases"/>
    <property type="match status" value="3"/>
</dbReference>
<dbReference type="InterPro" id="IPR049035">
    <property type="entry name" value="ADDB_N"/>
</dbReference>
<feature type="domain" description="PD-(D/E)XK endonuclease-like" evidence="10">
    <location>
        <begin position="909"/>
        <end position="1178"/>
    </location>
</feature>
<dbReference type="SUPFAM" id="SSF52540">
    <property type="entry name" value="P-loop containing nucleoside triphosphate hydrolases"/>
    <property type="match status" value="1"/>
</dbReference>
<sequence>MKLELIISPSGFGKTHFIVNDIEKNRFNSKIIVLTPEQNSFNFEKILCEKFGGTFDIDVMNFSSLSRKFSSMLGVDYFKSIGEDIKPFYFYKAAKNLENRNNFLVKRILQDSSFIEVVSDILRELKEYQVSVNVLEEFLEKNVSLDNARREKLTAILEIYTEYTRLSKEDSIFDKQDYINELLLYSEYLDLSEYIFYIDAYYNFTAQEYNYIEKLILKSKKVVLSVVSDANRYFNFELTQIAAGYDLDKLEYNRFYLADLYKYEKYKLDVFRKSHEMVASINEILRRNNKIDFSVIALINNGETYTINLEILENKVVNYNILDQHSNRFNGESILTLADKYYKAFKSANEVDNSVEIIRSKNKELEVKTISREILRLKKHQEVNNEDIAILYRDSIYENYEYIFRDYGLEIHLDRDIDVSNHRLIKFLDQVLNVERFNFRDGILNIIKTNLTNFEYLYKLSVLSYVLFGDNNITEKDFYKNYKSLEKEELIGKLALEENLINHHFKEYTFNEILNSVRTITIADLENILVERLVVNKEDLNKEYFTKEGSLYSPKQLEILRDLLIKLYEKIEAISKSKNLQIKRYIKRIEDLFDYCNIRMYLDKEDGEYDDIEELKVDSIDRQVYKKTLELLNNILERFGSENITYNKFVELLIIGLKSIKYRSIPEISDSIIMSTMDLAKVENKKYVFVIGFNKDVLPATKQDGLLDDNDKEQFIDNSIFLSPTTGSALIDEEFVAYIALTRATTKTYISYSLLDKSFKESFPSPYLAVVKNLLNGIEEKNTDKILEFNLSYYDYYLDNIGEILTIKEFNYLFSKLYRRFMDIKDSGTEEVEKLSKVLAKFLENYVSIRKVNSNLDYVVHGELTDKIYIDKDDIVINYLEKVIKEYKFELSEKNIQDFLFIKNNKFSRFSISKVSDYEKNPYLFFVKRILGVKEETKVEIDSLLMGRFFHAVMSDDRVINFIVKSGSKIDIDIVSDEDIVSRFNIRQVVNEVIYNNTSNDIIDVLNIIGMLNTHDYILQNMINRLTIAIAVEIKYYAITKFTPTFLEKEFSLEIHNDVIRCRELESSKVVEKSLSKKYDIPSINFVGFIDRVDVLEKNISVIDYKSSKTDFSLESLGLGFISQILTYSLACEMLFNKKSEDILGIFYREIAKLGKTIKDYRLRGLGNSDLILQSEFSEATSEVMFLRTTKKGTAIHGSDITKAYTSKELDTLVEKNLHNVLTLLEEIYNFDFSLEKYEIENNEYYAEKQTLFNYASGTDTRLTPKVKVESKGKELRQKILGK</sequence>
<evidence type="ECO:0000259" key="11">
    <source>
        <dbReference type="Pfam" id="PF21445"/>
    </source>
</evidence>
<keyword evidence="1" id="KW-0540">Nuclease</keyword>
<evidence type="ECO:0000313" key="13">
    <source>
        <dbReference type="Proteomes" id="UP000235670"/>
    </source>
</evidence>
<keyword evidence="3" id="KW-0227">DNA damage</keyword>
<dbReference type="InterPro" id="IPR038726">
    <property type="entry name" value="PDDEXK_AddAB-type"/>
</dbReference>
<dbReference type="GO" id="GO:0004527">
    <property type="term" value="F:exonuclease activity"/>
    <property type="evidence" value="ECO:0007669"/>
    <property type="project" value="UniProtKB-KW"/>
</dbReference>
<evidence type="ECO:0000256" key="8">
    <source>
        <dbReference type="ARBA" id="ARBA00023125"/>
    </source>
</evidence>
<keyword evidence="4" id="KW-0378">Hydrolase</keyword>
<dbReference type="InterPro" id="IPR011335">
    <property type="entry name" value="Restrct_endonuc-II-like"/>
</dbReference>
<evidence type="ECO:0000313" key="12">
    <source>
        <dbReference type="EMBL" id="PMC53204.1"/>
    </source>
</evidence>
<keyword evidence="7" id="KW-0067">ATP-binding</keyword>
<protein>
    <submittedName>
        <fullName evidence="12">Uncharacterized protein</fullName>
    </submittedName>
</protein>
<dbReference type="SUPFAM" id="SSF52980">
    <property type="entry name" value="Restriction endonuclease-like"/>
    <property type="match status" value="1"/>
</dbReference>
<evidence type="ECO:0000256" key="1">
    <source>
        <dbReference type="ARBA" id="ARBA00022722"/>
    </source>
</evidence>
<dbReference type="Gene3D" id="3.90.320.10">
    <property type="match status" value="1"/>
</dbReference>
<dbReference type="Pfam" id="PF12705">
    <property type="entry name" value="PDDEXK_1"/>
    <property type="match status" value="1"/>
</dbReference>
<dbReference type="InterPro" id="IPR011604">
    <property type="entry name" value="PDDEXK-like_dom_sf"/>
</dbReference>
<evidence type="ECO:0000256" key="3">
    <source>
        <dbReference type="ARBA" id="ARBA00022763"/>
    </source>
</evidence>
<dbReference type="Pfam" id="PF21445">
    <property type="entry name" value="ADDB_N"/>
    <property type="match status" value="1"/>
</dbReference>
<keyword evidence="8" id="KW-0238">DNA-binding</keyword>
<dbReference type="GO" id="GO:0006281">
    <property type="term" value="P:DNA repair"/>
    <property type="evidence" value="ECO:0007669"/>
    <property type="project" value="UniProtKB-KW"/>
</dbReference>
<keyword evidence="2" id="KW-0547">Nucleotide-binding</keyword>
<dbReference type="RefSeq" id="WP_102189352.1">
    <property type="nucleotide sequence ID" value="NZ_PNGT01000001.1"/>
</dbReference>
<evidence type="ECO:0000256" key="4">
    <source>
        <dbReference type="ARBA" id="ARBA00022801"/>
    </source>
</evidence>
<evidence type="ECO:0000256" key="6">
    <source>
        <dbReference type="ARBA" id="ARBA00022839"/>
    </source>
</evidence>
<evidence type="ECO:0000256" key="7">
    <source>
        <dbReference type="ARBA" id="ARBA00022840"/>
    </source>
</evidence>
<keyword evidence="6" id="KW-0269">Exonuclease</keyword>
<gene>
    <name evidence="12" type="ORF">CJ218_01295</name>
</gene>
<dbReference type="GO" id="GO:0003677">
    <property type="term" value="F:DNA binding"/>
    <property type="evidence" value="ECO:0007669"/>
    <property type="project" value="UniProtKB-KW"/>
</dbReference>
<proteinExistence type="predicted"/>
<comment type="caution">
    <text evidence="12">The sequence shown here is derived from an EMBL/GenBank/DDBJ whole genome shotgun (WGS) entry which is preliminary data.</text>
</comment>
<dbReference type="GO" id="GO:0005524">
    <property type="term" value="F:ATP binding"/>
    <property type="evidence" value="ECO:0007669"/>
    <property type="project" value="UniProtKB-KW"/>
</dbReference>